<accession>I0IHM9</accession>
<keyword evidence="3 8" id="KW-0347">Helicase</keyword>
<organism evidence="8 9">
    <name type="scientific">Phycisphaera mikurensis (strain NBRC 102666 / KCTC 22515 / FYK2301M01)</name>
    <dbReference type="NCBI Taxonomy" id="1142394"/>
    <lineage>
        <taxon>Bacteria</taxon>
        <taxon>Pseudomonadati</taxon>
        <taxon>Planctomycetota</taxon>
        <taxon>Phycisphaerae</taxon>
        <taxon>Phycisphaerales</taxon>
        <taxon>Phycisphaeraceae</taxon>
        <taxon>Phycisphaera</taxon>
    </lineage>
</organism>
<dbReference type="GO" id="GO:0016887">
    <property type="term" value="F:ATP hydrolysis activity"/>
    <property type="evidence" value="ECO:0007669"/>
    <property type="project" value="InterPro"/>
</dbReference>
<keyword evidence="2 8" id="KW-0378">Hydrolase</keyword>
<dbReference type="eggNOG" id="COG1643">
    <property type="taxonomic scope" value="Bacteria"/>
</dbReference>
<dbReference type="InterPro" id="IPR003593">
    <property type="entry name" value="AAA+_ATPase"/>
</dbReference>
<keyword evidence="1" id="KW-0547">Nucleotide-binding</keyword>
<dbReference type="PROSITE" id="PS51194">
    <property type="entry name" value="HELICASE_CTER"/>
    <property type="match status" value="1"/>
</dbReference>
<dbReference type="Pfam" id="PF07717">
    <property type="entry name" value="OB_NTP_bind"/>
    <property type="match status" value="1"/>
</dbReference>
<dbReference type="InterPro" id="IPR024590">
    <property type="entry name" value="HrpA_C"/>
</dbReference>
<dbReference type="SMART" id="SM00382">
    <property type="entry name" value="AAA"/>
    <property type="match status" value="1"/>
</dbReference>
<keyword evidence="4" id="KW-0067">ATP-binding</keyword>
<dbReference type="InterPro" id="IPR007502">
    <property type="entry name" value="Helicase-assoc_dom"/>
</dbReference>
<dbReference type="PATRIC" id="fig|1142394.8.peg.2695"/>
<dbReference type="GO" id="GO:0003724">
    <property type="term" value="F:RNA helicase activity"/>
    <property type="evidence" value="ECO:0007669"/>
    <property type="project" value="UniProtKB-EC"/>
</dbReference>
<dbReference type="PANTHER" id="PTHR18934">
    <property type="entry name" value="ATP-DEPENDENT RNA HELICASE"/>
    <property type="match status" value="1"/>
</dbReference>
<dbReference type="SMART" id="SM00487">
    <property type="entry name" value="DEXDc"/>
    <property type="match status" value="1"/>
</dbReference>
<evidence type="ECO:0000256" key="1">
    <source>
        <dbReference type="ARBA" id="ARBA00022741"/>
    </source>
</evidence>
<dbReference type="PANTHER" id="PTHR18934:SF99">
    <property type="entry name" value="ATP-DEPENDENT RNA HELICASE DHX37-RELATED"/>
    <property type="match status" value="1"/>
</dbReference>
<dbReference type="InterPro" id="IPR049945">
    <property type="entry name" value="AAA_22"/>
</dbReference>
<name>I0IHM9_PHYMF</name>
<feature type="domain" description="Helicase C-terminal" evidence="7">
    <location>
        <begin position="275"/>
        <end position="448"/>
    </location>
</feature>
<dbReference type="PROSITE" id="PS51192">
    <property type="entry name" value="HELICASE_ATP_BIND_1"/>
    <property type="match status" value="1"/>
</dbReference>
<sequence>MSGPPEHPRPSDARRQDVPALRALWKKIQHAQSRNRPHDRDLARFEKRLAASVAAKAERAAAAPDVSYPADLPVSAEKDRIKELIARYQVAVLCGETGSGKSTQLPKILMELGHGSDGVIAHTQPRRLAARTLAQRVAAELSVPVGGVVGHSVRFEDRTGPQTRIRYLTDGLLLAELARDPDLLACDAVIVDEAHERSLNIDFLLGYLKRLLPRRPDLKLVITSATINTQLFAEHFRDEAGEPAPVIEVSGRTYPVEVRYAPPEDASDAAADRALLEAFDAAVRGTPGDVLVFLPTERAIGDAARLLRGHTQARSFPGGSVEVLPLYARLSNAEQQRVFSPSGPGRRVVLATNVAESSVTVPRITSVIDTGTARISRYSARARMQRLPIEPVSQASCRQRAGRCGRVAPGLCIRLYSEEDFDDRPAFEAPEVLRTSLASVILTMSSMGLGDPADFPFLEPPRPAAIREGRKTLHELGAAEKDGTLTELGRRMATLPVDPRVARMIFAGAEEGCLAEVLVIAAALEAQDPRLRPVEKQQAADQAHRPFVHPRSDFLTLLNLWDGIHREKDSLSGGAFKRWCSRTFLSHPKVREWAELHRQLVETARGAGLSPKRRTPGPEAVEKLGDAVTRALLAGLLSNVALREDGPAYKAAGAESGDRELFLWPGSALARAKPRWVVAAEVVSTTRQYARTCAQIDPRWIEDLAGDLVTQTHSNPRWEREAGGVFADEKVSFRGLVLVPKRRVKLSHVDPVQAREIFLHEALVGGDADLTAPFFLHNRELERGIEEEQARLRRVDLLADAKRRYRFYDERLPAEVTGVAELNRWLKRASEARRRRLFMAEADLREQEAEEDPGRPATIETGGLVLPVRYVHDASAEDDGATLEVPLAVLGRVGKERLDWGLPGQLEERLAAVIRSLPKPIRKTLAPAPDSARRAAARIRFGEGGFRAAAAEALGWVRGEALDPLLIDVAALDRHLRLGVAVLDDAGKELAQGRDLDALKEELAASAGRAVAGLADDRWIRDGLVSWSFGDLPETVDVAHAGVRLRCFPTLLDRGESVSLRAVETAAEAEATFPRGVLRLARLAVRRDLVKRVEGARGAQPLALIASTLPGGAAALQRDLADAASARVFVPLIEAHPSRSAAAFEALVEAGRGDLAGAASEATAEAAAALGQGHALRLELERLARRCPPGWETAVRQSREQLEDLLRPRFVATTPAGRLRHLGRYLAASRERLAALARGKLAKDRPLADAFDRRMGPLRARLSEAGGSAALESSPELAAYRWMLEEWRVALFAAGLGTSQPVSEKRLEKQAAKADREARGG</sequence>
<evidence type="ECO:0000259" key="6">
    <source>
        <dbReference type="PROSITE" id="PS51192"/>
    </source>
</evidence>
<dbReference type="EC" id="3.6.4.13" evidence="8"/>
<protein>
    <submittedName>
        <fullName evidence="8">ATP-dependent RNA helicase HrpA</fullName>
        <ecNumber evidence="8">3.6.4.13</ecNumber>
    </submittedName>
</protein>
<evidence type="ECO:0000313" key="9">
    <source>
        <dbReference type="Proteomes" id="UP000007881"/>
    </source>
</evidence>
<dbReference type="EMBL" id="AP012338">
    <property type="protein sequence ID" value="BAM04767.1"/>
    <property type="molecule type" value="Genomic_DNA"/>
</dbReference>
<dbReference type="Pfam" id="PF21010">
    <property type="entry name" value="HA2_C"/>
    <property type="match status" value="1"/>
</dbReference>
<gene>
    <name evidence="8" type="primary">hrpA</name>
    <name evidence="8" type="ordered locus">PSMK_26080</name>
</gene>
<evidence type="ECO:0000313" key="8">
    <source>
        <dbReference type="EMBL" id="BAM04767.1"/>
    </source>
</evidence>
<feature type="compositionally biased region" description="Basic and acidic residues" evidence="5">
    <location>
        <begin position="1303"/>
        <end position="1321"/>
    </location>
</feature>
<dbReference type="SMART" id="SM00847">
    <property type="entry name" value="HA2"/>
    <property type="match status" value="1"/>
</dbReference>
<dbReference type="Proteomes" id="UP000007881">
    <property type="component" value="Chromosome"/>
</dbReference>
<evidence type="ECO:0000259" key="7">
    <source>
        <dbReference type="PROSITE" id="PS51194"/>
    </source>
</evidence>
<dbReference type="RefSeq" id="WP_014437980.1">
    <property type="nucleotide sequence ID" value="NC_017080.1"/>
</dbReference>
<dbReference type="InterPro" id="IPR010222">
    <property type="entry name" value="RNA_helicase_HrpA"/>
</dbReference>
<dbReference type="InterPro" id="IPR048333">
    <property type="entry name" value="HA2_WH"/>
</dbReference>
<dbReference type="SMART" id="SM00490">
    <property type="entry name" value="HELICc"/>
    <property type="match status" value="1"/>
</dbReference>
<evidence type="ECO:0000256" key="5">
    <source>
        <dbReference type="SAM" id="MobiDB-lite"/>
    </source>
</evidence>
<dbReference type="SUPFAM" id="SSF52540">
    <property type="entry name" value="P-loop containing nucleoside triphosphate hydrolases"/>
    <property type="match status" value="1"/>
</dbReference>
<dbReference type="InterPro" id="IPR014001">
    <property type="entry name" value="Helicase_ATP-bd"/>
</dbReference>
<dbReference type="FunFam" id="1.20.120.1080:FF:000005">
    <property type="entry name" value="ATP-dependent helicase HrpA"/>
    <property type="match status" value="1"/>
</dbReference>
<proteinExistence type="predicted"/>
<dbReference type="CDD" id="cd18791">
    <property type="entry name" value="SF2_C_RHA"/>
    <property type="match status" value="1"/>
</dbReference>
<keyword evidence="9" id="KW-1185">Reference proteome</keyword>
<dbReference type="InterPro" id="IPR027417">
    <property type="entry name" value="P-loop_NTPase"/>
</dbReference>
<evidence type="ECO:0000256" key="3">
    <source>
        <dbReference type="ARBA" id="ARBA00022806"/>
    </source>
</evidence>
<reference evidence="8 9" key="1">
    <citation type="submission" date="2012-02" db="EMBL/GenBank/DDBJ databases">
        <title>Complete genome sequence of Phycisphaera mikurensis NBRC 102666.</title>
        <authorList>
            <person name="Ankai A."/>
            <person name="Hosoyama A."/>
            <person name="Terui Y."/>
            <person name="Sekine M."/>
            <person name="Fukai R."/>
            <person name="Kato Y."/>
            <person name="Nakamura S."/>
            <person name="Yamada-Narita S."/>
            <person name="Kawakoshi A."/>
            <person name="Fukunaga Y."/>
            <person name="Yamazaki S."/>
            <person name="Fujita N."/>
        </authorList>
    </citation>
    <scope>NUCLEOTIDE SEQUENCE [LARGE SCALE GENOMIC DNA]</scope>
    <source>
        <strain evidence="9">NBRC 102666 / KCTC 22515 / FYK2301M01</strain>
    </source>
</reference>
<dbReference type="GO" id="GO:0005524">
    <property type="term" value="F:ATP binding"/>
    <property type="evidence" value="ECO:0007669"/>
    <property type="project" value="UniProtKB-KW"/>
</dbReference>
<dbReference type="Pfam" id="PF00271">
    <property type="entry name" value="Helicase_C"/>
    <property type="match status" value="1"/>
</dbReference>
<dbReference type="InterPro" id="IPR011709">
    <property type="entry name" value="DEAD-box_helicase_OB_fold"/>
</dbReference>
<dbReference type="Pfam" id="PF13401">
    <property type="entry name" value="AAA_22"/>
    <property type="match status" value="1"/>
</dbReference>
<evidence type="ECO:0000256" key="4">
    <source>
        <dbReference type="ARBA" id="ARBA00022840"/>
    </source>
</evidence>
<dbReference type="GO" id="GO:0003723">
    <property type="term" value="F:RNA binding"/>
    <property type="evidence" value="ECO:0007669"/>
    <property type="project" value="TreeGrafter"/>
</dbReference>
<dbReference type="OrthoDB" id="9808833at2"/>
<dbReference type="Pfam" id="PF11898">
    <property type="entry name" value="DUF3418"/>
    <property type="match status" value="1"/>
</dbReference>
<dbReference type="Pfam" id="PF04408">
    <property type="entry name" value="WHD_HA2"/>
    <property type="match status" value="1"/>
</dbReference>
<dbReference type="HOGENOM" id="CLU_001832_3_3_0"/>
<dbReference type="Gene3D" id="1.20.120.1080">
    <property type="match status" value="1"/>
</dbReference>
<feature type="domain" description="Helicase ATP-binding" evidence="6">
    <location>
        <begin position="82"/>
        <end position="236"/>
    </location>
</feature>
<dbReference type="NCBIfam" id="TIGR01967">
    <property type="entry name" value="DEAH_box_HrpA"/>
    <property type="match status" value="1"/>
</dbReference>
<dbReference type="STRING" id="1142394.PSMK_26080"/>
<evidence type="ECO:0000256" key="2">
    <source>
        <dbReference type="ARBA" id="ARBA00022801"/>
    </source>
</evidence>
<dbReference type="InterPro" id="IPR001650">
    <property type="entry name" value="Helicase_C-like"/>
</dbReference>
<dbReference type="KEGG" id="phm:PSMK_26080"/>
<feature type="region of interest" description="Disordered" evidence="5">
    <location>
        <begin position="1300"/>
        <end position="1321"/>
    </location>
</feature>
<dbReference type="Gene3D" id="3.40.50.300">
    <property type="entry name" value="P-loop containing nucleotide triphosphate hydrolases"/>
    <property type="match status" value="2"/>
</dbReference>